<dbReference type="AlphaFoldDB" id="A0A167Q437"/>
<dbReference type="Proteomes" id="UP000076738">
    <property type="component" value="Unassembled WGS sequence"/>
</dbReference>
<sequence>MLLHLTRRSTTASAPNSPIPAPVMPPYHIEEEDHSTLSTNEEERVTQLRPRTQGCLNLSEGGYHNGLYLVWLNDLPNERNPNPDGPHWGRWTQHRRNGAAIAIPAFPQWAHTEGHQEAPLPSHMRNPFPTPLPVDLPMQHHHSQRCSLTDARS</sequence>
<name>A0A167Q437_CALVF</name>
<accession>A0A167Q437</accession>
<feature type="region of interest" description="Disordered" evidence="1">
    <location>
        <begin position="113"/>
        <end position="153"/>
    </location>
</feature>
<evidence type="ECO:0000313" key="2">
    <source>
        <dbReference type="EMBL" id="KZO99392.1"/>
    </source>
</evidence>
<reference evidence="2 3" key="1">
    <citation type="journal article" date="2016" name="Mol. Biol. Evol.">
        <title>Comparative Genomics of Early-Diverging Mushroom-Forming Fungi Provides Insights into the Origins of Lignocellulose Decay Capabilities.</title>
        <authorList>
            <person name="Nagy L.G."/>
            <person name="Riley R."/>
            <person name="Tritt A."/>
            <person name="Adam C."/>
            <person name="Daum C."/>
            <person name="Floudas D."/>
            <person name="Sun H."/>
            <person name="Yadav J.S."/>
            <person name="Pangilinan J."/>
            <person name="Larsson K.H."/>
            <person name="Matsuura K."/>
            <person name="Barry K."/>
            <person name="Labutti K."/>
            <person name="Kuo R."/>
            <person name="Ohm R.A."/>
            <person name="Bhattacharya S.S."/>
            <person name="Shirouzu T."/>
            <person name="Yoshinaga Y."/>
            <person name="Martin F.M."/>
            <person name="Grigoriev I.V."/>
            <person name="Hibbett D.S."/>
        </authorList>
    </citation>
    <scope>NUCLEOTIDE SEQUENCE [LARGE SCALE GENOMIC DNA]</scope>
    <source>
        <strain evidence="2 3">TUFC12733</strain>
    </source>
</reference>
<evidence type="ECO:0000256" key="1">
    <source>
        <dbReference type="SAM" id="MobiDB-lite"/>
    </source>
</evidence>
<keyword evidence="3" id="KW-1185">Reference proteome</keyword>
<gene>
    <name evidence="2" type="ORF">CALVIDRAFT_379716</name>
</gene>
<organism evidence="2 3">
    <name type="scientific">Calocera viscosa (strain TUFC12733)</name>
    <dbReference type="NCBI Taxonomy" id="1330018"/>
    <lineage>
        <taxon>Eukaryota</taxon>
        <taxon>Fungi</taxon>
        <taxon>Dikarya</taxon>
        <taxon>Basidiomycota</taxon>
        <taxon>Agaricomycotina</taxon>
        <taxon>Dacrymycetes</taxon>
        <taxon>Dacrymycetales</taxon>
        <taxon>Dacrymycetaceae</taxon>
        <taxon>Calocera</taxon>
    </lineage>
</organism>
<feature type="region of interest" description="Disordered" evidence="1">
    <location>
        <begin position="1"/>
        <end position="22"/>
    </location>
</feature>
<evidence type="ECO:0000313" key="3">
    <source>
        <dbReference type="Proteomes" id="UP000076738"/>
    </source>
</evidence>
<dbReference type="EMBL" id="KV417272">
    <property type="protein sequence ID" value="KZO99392.1"/>
    <property type="molecule type" value="Genomic_DNA"/>
</dbReference>
<proteinExistence type="predicted"/>
<protein>
    <submittedName>
        <fullName evidence="2">Uncharacterized protein</fullName>
    </submittedName>
</protein>